<organism evidence="6 7">
    <name type="scientific">Antiquaquibacter soli</name>
    <dbReference type="NCBI Taxonomy" id="3064523"/>
    <lineage>
        <taxon>Bacteria</taxon>
        <taxon>Bacillati</taxon>
        <taxon>Actinomycetota</taxon>
        <taxon>Actinomycetes</taxon>
        <taxon>Micrococcales</taxon>
        <taxon>Microbacteriaceae</taxon>
        <taxon>Antiquaquibacter</taxon>
    </lineage>
</organism>
<dbReference type="SUPFAM" id="SSF57716">
    <property type="entry name" value="Glucocorticoid receptor-like (DNA-binding domain)"/>
    <property type="match status" value="1"/>
</dbReference>
<protein>
    <submittedName>
        <fullName evidence="6">TraR/DksA C4-type zinc finger protein</fullName>
    </submittedName>
</protein>
<gene>
    <name evidence="6" type="ORF">Q5716_10420</name>
</gene>
<keyword evidence="1" id="KW-0479">Metal-binding</keyword>
<dbReference type="PANTHER" id="PTHR33823">
    <property type="entry name" value="RNA POLYMERASE-BINDING TRANSCRIPTION FACTOR DKSA-RELATED"/>
    <property type="match status" value="1"/>
</dbReference>
<accession>A0ABT9BT96</accession>
<evidence type="ECO:0000256" key="3">
    <source>
        <dbReference type="ARBA" id="ARBA00022833"/>
    </source>
</evidence>
<evidence type="ECO:0000259" key="5">
    <source>
        <dbReference type="Pfam" id="PF01258"/>
    </source>
</evidence>
<evidence type="ECO:0000256" key="1">
    <source>
        <dbReference type="ARBA" id="ARBA00022723"/>
    </source>
</evidence>
<evidence type="ECO:0000256" key="4">
    <source>
        <dbReference type="PROSITE-ProRule" id="PRU00510"/>
    </source>
</evidence>
<dbReference type="PROSITE" id="PS51128">
    <property type="entry name" value="ZF_DKSA_2"/>
    <property type="match status" value="1"/>
</dbReference>
<dbReference type="Gene3D" id="1.20.120.910">
    <property type="entry name" value="DksA, coiled-coil domain"/>
    <property type="match status" value="1"/>
</dbReference>
<reference evidence="6 7" key="1">
    <citation type="submission" date="2023-07" db="EMBL/GenBank/DDBJ databases">
        <title>Protaetiibacter sp. nov WY-16 isolated from soil.</title>
        <authorList>
            <person name="Liu B."/>
            <person name="Wan Y."/>
        </authorList>
    </citation>
    <scope>NUCLEOTIDE SEQUENCE [LARGE SCALE GENOMIC DNA]</scope>
    <source>
        <strain evidence="6 7">WY-16</strain>
    </source>
</reference>
<dbReference type="InterPro" id="IPR037187">
    <property type="entry name" value="DnaK_N"/>
</dbReference>
<proteinExistence type="predicted"/>
<feature type="zinc finger region" description="dksA C4-type" evidence="4">
    <location>
        <begin position="102"/>
        <end position="126"/>
    </location>
</feature>
<keyword evidence="7" id="KW-1185">Reference proteome</keyword>
<dbReference type="EMBL" id="JAUQUB010000002">
    <property type="protein sequence ID" value="MDO7882640.1"/>
    <property type="molecule type" value="Genomic_DNA"/>
</dbReference>
<dbReference type="Pfam" id="PF01258">
    <property type="entry name" value="zf-dskA_traR"/>
    <property type="match status" value="1"/>
</dbReference>
<dbReference type="SUPFAM" id="SSF109635">
    <property type="entry name" value="DnaK suppressor protein DksA, alpha-hairpin domain"/>
    <property type="match status" value="1"/>
</dbReference>
<dbReference type="InterPro" id="IPR000962">
    <property type="entry name" value="Znf_DskA_TraR"/>
</dbReference>
<keyword evidence="2" id="KW-0863">Zinc-finger</keyword>
<feature type="domain" description="Zinc finger DksA/TraR C4-type" evidence="5">
    <location>
        <begin position="97"/>
        <end position="127"/>
    </location>
</feature>
<evidence type="ECO:0000313" key="6">
    <source>
        <dbReference type="EMBL" id="MDO7882640.1"/>
    </source>
</evidence>
<dbReference type="RefSeq" id="WP_305003073.1">
    <property type="nucleotide sequence ID" value="NZ_JAUQUB010000002.1"/>
</dbReference>
<sequence>MSDRPFPDPAAARIVELMDPFESLLLDRRRTILEAIDASGDELAGIRLARSDGTADDEHDPEGSTLASDWSRITSLHADARASLDEVDRALERIRLGTFGTCVDCGRQIPDARLRVRPWADRCVTCASH</sequence>
<dbReference type="Proteomes" id="UP001241072">
    <property type="component" value="Unassembled WGS sequence"/>
</dbReference>
<keyword evidence="3" id="KW-0862">Zinc</keyword>
<name>A0ABT9BT96_9MICO</name>
<dbReference type="PANTHER" id="PTHR33823:SF4">
    <property type="entry name" value="GENERAL STRESS PROTEIN 16O"/>
    <property type="match status" value="1"/>
</dbReference>
<comment type="caution">
    <text evidence="6">The sequence shown here is derived from an EMBL/GenBank/DDBJ whole genome shotgun (WGS) entry which is preliminary data.</text>
</comment>
<evidence type="ECO:0000256" key="2">
    <source>
        <dbReference type="ARBA" id="ARBA00022771"/>
    </source>
</evidence>
<evidence type="ECO:0000313" key="7">
    <source>
        <dbReference type="Proteomes" id="UP001241072"/>
    </source>
</evidence>